<protein>
    <submittedName>
        <fullName evidence="2">Uncharacterized protein</fullName>
    </submittedName>
</protein>
<gene>
    <name evidence="2" type="ORF">HDK90DRAFT_167919</name>
</gene>
<evidence type="ECO:0000313" key="3">
    <source>
        <dbReference type="Proteomes" id="UP001492380"/>
    </source>
</evidence>
<reference evidence="2 3" key="1">
    <citation type="submission" date="2024-04" db="EMBL/GenBank/DDBJ databases">
        <title>Phyllosticta paracitricarpa is synonymous to the EU quarantine fungus P. citricarpa based on phylogenomic analyses.</title>
        <authorList>
            <consortium name="Lawrence Berkeley National Laboratory"/>
            <person name="Van Ingen-Buijs V.A."/>
            <person name="Van Westerhoven A.C."/>
            <person name="Haridas S."/>
            <person name="Skiadas P."/>
            <person name="Martin F."/>
            <person name="Groenewald J.Z."/>
            <person name="Crous P.W."/>
            <person name="Seidl M.F."/>
        </authorList>
    </citation>
    <scope>NUCLEOTIDE SEQUENCE [LARGE SCALE GENOMIC DNA]</scope>
    <source>
        <strain evidence="2 3">CBS 123374</strain>
    </source>
</reference>
<proteinExistence type="predicted"/>
<comment type="caution">
    <text evidence="2">The sequence shown here is derived from an EMBL/GenBank/DDBJ whole genome shotgun (WGS) entry which is preliminary data.</text>
</comment>
<dbReference type="Proteomes" id="UP001492380">
    <property type="component" value="Unassembled WGS sequence"/>
</dbReference>
<feature type="region of interest" description="Disordered" evidence="1">
    <location>
        <begin position="58"/>
        <end position="81"/>
    </location>
</feature>
<dbReference type="EMBL" id="JBBWRZ010000003">
    <property type="protein sequence ID" value="KAK8239924.1"/>
    <property type="molecule type" value="Genomic_DNA"/>
</dbReference>
<sequence length="247" mass="27687">MTPEDLLHHAIEIAEAARIRHVLRIVCAEAPEARKLVEYHLIAQEKFVPGLASLKSRREDLDKTSEDSDSGSDSDFGAETYGLESSNKLDMLRILATPSGETAAARSVGQTEQISQHQECKSLESEQRVDSKGPRKRSRYAVCERCENSFDVTANSADSCAWHETDDREPNWRSSTWDDWDEKGCGPIYHPDNLEEYPQGWMYMCCKLPATSKGCQFGPHLDKRSETAKKMRAAGWSSYGGAWLGPL</sequence>
<evidence type="ECO:0000313" key="2">
    <source>
        <dbReference type="EMBL" id="KAK8239924.1"/>
    </source>
</evidence>
<feature type="region of interest" description="Disordered" evidence="1">
    <location>
        <begin position="103"/>
        <end position="134"/>
    </location>
</feature>
<name>A0ABR1YUQ1_9PEZI</name>
<dbReference type="PANTHER" id="PTHR38167">
    <property type="entry name" value="C2H2-TYPE DOMAIN-CONTAINING PROTEIN"/>
    <property type="match status" value="1"/>
</dbReference>
<keyword evidence="3" id="KW-1185">Reference proteome</keyword>
<organism evidence="2 3">
    <name type="scientific">Phyllosticta capitalensis</name>
    <dbReference type="NCBI Taxonomy" id="121624"/>
    <lineage>
        <taxon>Eukaryota</taxon>
        <taxon>Fungi</taxon>
        <taxon>Dikarya</taxon>
        <taxon>Ascomycota</taxon>
        <taxon>Pezizomycotina</taxon>
        <taxon>Dothideomycetes</taxon>
        <taxon>Dothideomycetes incertae sedis</taxon>
        <taxon>Botryosphaeriales</taxon>
        <taxon>Phyllostictaceae</taxon>
        <taxon>Phyllosticta</taxon>
    </lineage>
</organism>
<accession>A0ABR1YUQ1</accession>
<feature type="compositionally biased region" description="Basic and acidic residues" evidence="1">
    <location>
        <begin position="118"/>
        <end position="133"/>
    </location>
</feature>
<dbReference type="PANTHER" id="PTHR38167:SF1">
    <property type="entry name" value="C2H2-TYPE DOMAIN-CONTAINING PROTEIN"/>
    <property type="match status" value="1"/>
</dbReference>
<evidence type="ECO:0000256" key="1">
    <source>
        <dbReference type="SAM" id="MobiDB-lite"/>
    </source>
</evidence>
<feature type="compositionally biased region" description="Polar residues" evidence="1">
    <location>
        <begin position="108"/>
        <end position="117"/>
    </location>
</feature>